<comment type="similarity">
    <text evidence="4">Belongs to the CEP135/TSGA10 family.</text>
</comment>
<dbReference type="Gene3D" id="1.10.287.1490">
    <property type="match status" value="1"/>
</dbReference>
<keyword evidence="2" id="KW-0963">Cytoplasm</keyword>
<evidence type="ECO:0000256" key="2">
    <source>
        <dbReference type="ARBA" id="ARBA00022490"/>
    </source>
</evidence>
<dbReference type="EMBL" id="BLLF01000549">
    <property type="protein sequence ID" value="GFH12871.1"/>
    <property type="molecule type" value="Genomic_DNA"/>
</dbReference>
<protein>
    <submittedName>
        <fullName evidence="6">Uncharacterized protein</fullName>
    </submittedName>
</protein>
<evidence type="ECO:0000313" key="7">
    <source>
        <dbReference type="Proteomes" id="UP000485058"/>
    </source>
</evidence>
<proteinExistence type="inferred from homology"/>
<feature type="coiled-coil region" evidence="5">
    <location>
        <begin position="312"/>
        <end position="339"/>
    </location>
</feature>
<feature type="coiled-coil region" evidence="5">
    <location>
        <begin position="12"/>
        <end position="263"/>
    </location>
</feature>
<dbReference type="InterPro" id="IPR051877">
    <property type="entry name" value="Centriole_BasalBody_StrucProt"/>
</dbReference>
<keyword evidence="7" id="KW-1185">Reference proteome</keyword>
<dbReference type="PANTHER" id="PTHR20544:SF0">
    <property type="entry name" value="NUCLEOPROTEIN TPR_MLP1 DOMAIN-CONTAINING PROTEIN"/>
    <property type="match status" value="1"/>
</dbReference>
<comment type="caution">
    <text evidence="6">The sequence shown here is derived from an EMBL/GenBank/DDBJ whole genome shotgun (WGS) entry which is preliminary data.</text>
</comment>
<evidence type="ECO:0000256" key="5">
    <source>
        <dbReference type="SAM" id="Coils"/>
    </source>
</evidence>
<evidence type="ECO:0000256" key="4">
    <source>
        <dbReference type="ARBA" id="ARBA00038123"/>
    </source>
</evidence>
<keyword evidence="3" id="KW-0206">Cytoskeleton</keyword>
<evidence type="ECO:0000256" key="1">
    <source>
        <dbReference type="ARBA" id="ARBA00004114"/>
    </source>
</evidence>
<organism evidence="6 7">
    <name type="scientific">Haematococcus lacustris</name>
    <name type="common">Green alga</name>
    <name type="synonym">Haematococcus pluvialis</name>
    <dbReference type="NCBI Taxonomy" id="44745"/>
    <lineage>
        <taxon>Eukaryota</taxon>
        <taxon>Viridiplantae</taxon>
        <taxon>Chlorophyta</taxon>
        <taxon>core chlorophytes</taxon>
        <taxon>Chlorophyceae</taxon>
        <taxon>CS clade</taxon>
        <taxon>Chlamydomonadales</taxon>
        <taxon>Haematococcaceae</taxon>
        <taxon>Haematococcus</taxon>
    </lineage>
</organism>
<dbReference type="PANTHER" id="PTHR20544">
    <property type="entry name" value="CENTROSOMAL PROTEIN CEP135"/>
    <property type="match status" value="1"/>
</dbReference>
<name>A0A699YTE0_HAELA</name>
<dbReference type="Proteomes" id="UP000485058">
    <property type="component" value="Unassembled WGS sequence"/>
</dbReference>
<comment type="subcellular location">
    <subcellularLocation>
        <location evidence="1">Cytoplasm</location>
        <location evidence="1">Cytoskeleton</location>
        <location evidence="1">Microtubule organizing center</location>
        <location evidence="1">Centrosome</location>
        <location evidence="1">Centriole</location>
    </subcellularLocation>
</comment>
<dbReference type="AlphaFoldDB" id="A0A699YTE0"/>
<dbReference type="SUPFAM" id="SSF57997">
    <property type="entry name" value="Tropomyosin"/>
    <property type="match status" value="1"/>
</dbReference>
<evidence type="ECO:0000313" key="6">
    <source>
        <dbReference type="EMBL" id="GFH12871.1"/>
    </source>
</evidence>
<sequence length="378" mass="40934">LRAAREGATSHIRQLEGSLTSLRGELEARRQEVEQLTTLSLRGDATVQEYMSNLKAMSGDLRAAEMRIADLVSELAGCQDALGRAAAESADLRQLVNTLDQERDNLQAELDSHAEQTAEMSSQLQALQAQAADTTRLLAMAEGRLAHADARATDSEAEVARLRNQLGAAMEQLQAVSSERNSLGEELRAVSEDLEALVKENQVGQAPSTVVSNELAATAQQRDAAAAEVRRLTARVNSAEQMVRSKEAEVEDLRRAYESLALDNRRVGQLEREAANREAALAARGDEAASLAEATRAAQAQINQYVMDLQVRLGLERHREELQRQVAGLDSQLAVARARLEDAGAEASSLGQVAALQHQVTALQKSRDVQASGRYLSP</sequence>
<keyword evidence="5" id="KW-0175">Coiled coil</keyword>
<accession>A0A699YTE0</accession>
<dbReference type="GO" id="GO:0005814">
    <property type="term" value="C:centriole"/>
    <property type="evidence" value="ECO:0007669"/>
    <property type="project" value="UniProtKB-SubCell"/>
</dbReference>
<gene>
    <name evidence="6" type="ORF">HaLaN_08640</name>
</gene>
<feature type="non-terminal residue" evidence="6">
    <location>
        <position position="1"/>
    </location>
</feature>
<reference evidence="6 7" key="1">
    <citation type="submission" date="2020-02" db="EMBL/GenBank/DDBJ databases">
        <title>Draft genome sequence of Haematococcus lacustris strain NIES-144.</title>
        <authorList>
            <person name="Morimoto D."/>
            <person name="Nakagawa S."/>
            <person name="Yoshida T."/>
            <person name="Sawayama S."/>
        </authorList>
    </citation>
    <scope>NUCLEOTIDE SEQUENCE [LARGE SCALE GENOMIC DNA]</scope>
    <source>
        <strain evidence="6 7">NIES-144</strain>
    </source>
</reference>
<evidence type="ECO:0000256" key="3">
    <source>
        <dbReference type="ARBA" id="ARBA00023212"/>
    </source>
</evidence>